<evidence type="ECO:0000313" key="2">
    <source>
        <dbReference type="Proteomes" id="UP000225740"/>
    </source>
</evidence>
<protein>
    <submittedName>
        <fullName evidence="1">Uncharacterized protein</fullName>
    </submittedName>
</protein>
<sequence length="61" mass="6851">MARNALTPISAKLRSTATPRFKIRIDQARPVAIGRRSKIPTHPSERRQAFSSGRLARIVIQ</sequence>
<comment type="caution">
    <text evidence="1">The sequence shown here is derived from an EMBL/GenBank/DDBJ whole genome shotgun (WGS) entry which is preliminary data.</text>
</comment>
<proteinExistence type="predicted"/>
<keyword evidence="2" id="KW-1185">Reference proteome</keyword>
<accession>A0A2G1W0S5</accession>
<dbReference type="Proteomes" id="UP000225740">
    <property type="component" value="Unassembled WGS sequence"/>
</dbReference>
<organism evidence="1 2">
    <name type="scientific">Rhodopirellula bahusiensis</name>
    <dbReference type="NCBI Taxonomy" id="2014065"/>
    <lineage>
        <taxon>Bacteria</taxon>
        <taxon>Pseudomonadati</taxon>
        <taxon>Planctomycetota</taxon>
        <taxon>Planctomycetia</taxon>
        <taxon>Pirellulales</taxon>
        <taxon>Pirellulaceae</taxon>
        <taxon>Rhodopirellula</taxon>
    </lineage>
</organism>
<evidence type="ECO:0000313" key="1">
    <source>
        <dbReference type="EMBL" id="PHQ32279.1"/>
    </source>
</evidence>
<dbReference type="AlphaFoldDB" id="A0A2G1W0S5"/>
<gene>
    <name evidence="1" type="ORF">CEE69_26365</name>
</gene>
<dbReference type="EMBL" id="NIZW01000029">
    <property type="protein sequence ID" value="PHQ32279.1"/>
    <property type="molecule type" value="Genomic_DNA"/>
</dbReference>
<name>A0A2G1W0S5_9BACT</name>
<reference evidence="1 2" key="1">
    <citation type="submission" date="2017-06" db="EMBL/GenBank/DDBJ databases">
        <title>Description of Rhodopirellula bahusiensis sp. nov.</title>
        <authorList>
            <person name="Kizina J."/>
            <person name="Harder J."/>
        </authorList>
    </citation>
    <scope>NUCLEOTIDE SEQUENCE [LARGE SCALE GENOMIC DNA]</scope>
    <source>
        <strain evidence="1 2">SWK21</strain>
    </source>
</reference>